<sequence>MAAHADPSLEHPTTCSATFTGDNPVDDNVLDSLPPGTKALSAEKLGDSTWSHTARLNVTQADGNAMAYFLKWAEGDAGRLMMEGEFNSMLELYSVMPEFVPMPLTWGNFSTPALETYFFMSEFIDMSACLPEPDQFCTKLAKLHKTSISPTAKFGFHRTTCQGRIPQAVSWEGNWTIFFSSLLRNVIELDDAENGCWHALTVLEKRLLSHVVPYLLNNLTKDGRVIKPCLIHGDLWEGNIRTSQTGNIFVFDAAVMYAHNEFEIGNWRCHYNRICDQVYTRTYCQHYPPSEPEEEWDDRNRLYCIYYNVLYSVNHQSEGKAVRQRAFDDMYHLIDKYAPFPDSEGPTRLSDEERAELPNERDHTKN</sequence>
<dbReference type="EC" id="2.7.1.172" evidence="1"/>
<dbReference type="Pfam" id="PF03881">
    <property type="entry name" value="Fructosamin_kin"/>
    <property type="match status" value="1"/>
</dbReference>
<dbReference type="PANTHER" id="PTHR12149">
    <property type="entry name" value="FRUCTOSAMINE 3 KINASE-RELATED PROTEIN"/>
    <property type="match status" value="1"/>
</dbReference>
<dbReference type="SUPFAM" id="SSF56112">
    <property type="entry name" value="Protein kinase-like (PK-like)"/>
    <property type="match status" value="1"/>
</dbReference>
<evidence type="ECO:0000256" key="3">
    <source>
        <dbReference type="SAM" id="MobiDB-lite"/>
    </source>
</evidence>
<evidence type="ECO:0000313" key="4">
    <source>
        <dbReference type="EMBL" id="KAJ9646806.1"/>
    </source>
</evidence>
<protein>
    <recommendedName>
        <fullName evidence="1">protein-ribulosamine 3-kinase</fullName>
        <ecNumber evidence="1">2.7.1.172</ecNumber>
    </recommendedName>
</protein>
<organism evidence="4 5">
    <name type="scientific">Knufia peltigerae</name>
    <dbReference type="NCBI Taxonomy" id="1002370"/>
    <lineage>
        <taxon>Eukaryota</taxon>
        <taxon>Fungi</taxon>
        <taxon>Dikarya</taxon>
        <taxon>Ascomycota</taxon>
        <taxon>Pezizomycotina</taxon>
        <taxon>Eurotiomycetes</taxon>
        <taxon>Chaetothyriomycetidae</taxon>
        <taxon>Chaetothyriales</taxon>
        <taxon>Trichomeriaceae</taxon>
        <taxon>Knufia</taxon>
    </lineage>
</organism>
<evidence type="ECO:0000313" key="5">
    <source>
        <dbReference type="Proteomes" id="UP001172681"/>
    </source>
</evidence>
<dbReference type="GO" id="GO:0102193">
    <property type="term" value="F:protein-ribulosamine 3-kinase activity"/>
    <property type="evidence" value="ECO:0007669"/>
    <property type="project" value="UniProtKB-EC"/>
</dbReference>
<gene>
    <name evidence="4" type="ORF">H2204_000498</name>
</gene>
<dbReference type="AlphaFoldDB" id="A0AA38YES0"/>
<comment type="caution">
    <text evidence="4">The sequence shown here is derived from an EMBL/GenBank/DDBJ whole genome shotgun (WGS) entry which is preliminary data.</text>
</comment>
<dbReference type="Gene3D" id="3.90.1200.10">
    <property type="match status" value="1"/>
</dbReference>
<comment type="catalytic activity">
    <reaction evidence="2">
        <text>N(6)-D-ribulosyl-L-lysyl-[protein] + ATP = N(6)-(3-O-phospho-D-ribulosyl)-L-lysyl-[protein] + ADP + H(+)</text>
        <dbReference type="Rhea" id="RHEA:48432"/>
        <dbReference type="Rhea" id="RHEA-COMP:12103"/>
        <dbReference type="Rhea" id="RHEA-COMP:12104"/>
        <dbReference type="ChEBI" id="CHEBI:15378"/>
        <dbReference type="ChEBI" id="CHEBI:30616"/>
        <dbReference type="ChEBI" id="CHEBI:90418"/>
        <dbReference type="ChEBI" id="CHEBI:90420"/>
        <dbReference type="ChEBI" id="CHEBI:456216"/>
        <dbReference type="EC" id="2.7.1.172"/>
    </reaction>
    <physiologicalReaction direction="left-to-right" evidence="2">
        <dbReference type="Rhea" id="RHEA:48433"/>
    </physiologicalReaction>
</comment>
<dbReference type="InterPro" id="IPR016477">
    <property type="entry name" value="Fructo-/Ketosamine-3-kinase"/>
</dbReference>
<dbReference type="Proteomes" id="UP001172681">
    <property type="component" value="Unassembled WGS sequence"/>
</dbReference>
<feature type="region of interest" description="Disordered" evidence="3">
    <location>
        <begin position="338"/>
        <end position="366"/>
    </location>
</feature>
<feature type="compositionally biased region" description="Basic and acidic residues" evidence="3">
    <location>
        <begin position="349"/>
        <end position="366"/>
    </location>
</feature>
<evidence type="ECO:0000256" key="1">
    <source>
        <dbReference type="ARBA" id="ARBA00011961"/>
    </source>
</evidence>
<name>A0AA38YES0_9EURO</name>
<keyword evidence="5" id="KW-1185">Reference proteome</keyword>
<feature type="region of interest" description="Disordered" evidence="3">
    <location>
        <begin position="1"/>
        <end position="22"/>
    </location>
</feature>
<dbReference type="InterPro" id="IPR011009">
    <property type="entry name" value="Kinase-like_dom_sf"/>
</dbReference>
<feature type="compositionally biased region" description="Polar residues" evidence="3">
    <location>
        <begin position="11"/>
        <end position="21"/>
    </location>
</feature>
<reference evidence="4" key="1">
    <citation type="submission" date="2022-10" db="EMBL/GenBank/DDBJ databases">
        <title>Culturing micro-colonial fungi from biological soil crusts in the Mojave desert and describing Neophaeococcomyces mojavensis, and introducing the new genera and species Taxawa tesnikishii.</title>
        <authorList>
            <person name="Kurbessoian T."/>
            <person name="Stajich J.E."/>
        </authorList>
    </citation>
    <scope>NUCLEOTIDE SEQUENCE</scope>
    <source>
        <strain evidence="4">TK_35</strain>
    </source>
</reference>
<dbReference type="EMBL" id="JAPDRN010000002">
    <property type="protein sequence ID" value="KAJ9646806.1"/>
    <property type="molecule type" value="Genomic_DNA"/>
</dbReference>
<accession>A0AA38YES0</accession>
<evidence type="ECO:0000256" key="2">
    <source>
        <dbReference type="ARBA" id="ARBA00048655"/>
    </source>
</evidence>
<dbReference type="PANTHER" id="PTHR12149:SF8">
    <property type="entry name" value="PROTEIN-RIBULOSAMINE 3-KINASE"/>
    <property type="match status" value="1"/>
</dbReference>
<proteinExistence type="predicted"/>